<gene>
    <name evidence="2" type="ORF">J4727_18455</name>
</gene>
<name>A0A939NL25_PRORE</name>
<evidence type="ECO:0000259" key="1">
    <source>
        <dbReference type="Pfam" id="PF08530"/>
    </source>
</evidence>
<comment type="caution">
    <text evidence="2">The sequence shown here is derived from an EMBL/GenBank/DDBJ whole genome shotgun (WGS) entry which is preliminary data.</text>
</comment>
<dbReference type="Proteomes" id="UP000664477">
    <property type="component" value="Unassembled WGS sequence"/>
</dbReference>
<evidence type="ECO:0000313" key="3">
    <source>
        <dbReference type="Proteomes" id="UP000664477"/>
    </source>
</evidence>
<feature type="domain" description="Xaa-Pro dipeptidyl-peptidase C-terminal" evidence="1">
    <location>
        <begin position="17"/>
        <end position="61"/>
    </location>
</feature>
<organism evidence="2 3">
    <name type="scientific">Providencia rettgeri</name>
    <dbReference type="NCBI Taxonomy" id="587"/>
    <lineage>
        <taxon>Bacteria</taxon>
        <taxon>Pseudomonadati</taxon>
        <taxon>Pseudomonadota</taxon>
        <taxon>Gammaproteobacteria</taxon>
        <taxon>Enterobacterales</taxon>
        <taxon>Morganellaceae</taxon>
        <taxon>Providencia</taxon>
    </lineage>
</organism>
<protein>
    <recommendedName>
        <fullName evidence="1">Xaa-Pro dipeptidyl-peptidase C-terminal domain-containing protein</fullName>
    </recommendedName>
</protein>
<dbReference type="GO" id="GO:0008239">
    <property type="term" value="F:dipeptidyl-peptidase activity"/>
    <property type="evidence" value="ECO:0007669"/>
    <property type="project" value="InterPro"/>
</dbReference>
<dbReference type="SUPFAM" id="SSF49785">
    <property type="entry name" value="Galactose-binding domain-like"/>
    <property type="match status" value="1"/>
</dbReference>
<dbReference type="Gene3D" id="2.60.120.260">
    <property type="entry name" value="Galactose-binding domain-like"/>
    <property type="match status" value="1"/>
</dbReference>
<accession>A0A939NL25</accession>
<evidence type="ECO:0000313" key="2">
    <source>
        <dbReference type="EMBL" id="MBO1916624.1"/>
    </source>
</evidence>
<reference evidence="2" key="1">
    <citation type="submission" date="2021-03" db="EMBL/GenBank/DDBJ databases">
        <title>Molecular epidemiology and mechanisms of colistin and carbapenem resistance in Enterobacteriaceae from clinical isolates, the environment and porcine samples in Pretoria, South Africa.</title>
        <authorList>
            <person name="Bogoshi D."/>
            <person name="Mbelle N.M."/>
            <person name="Naidoo V."/>
            <person name="Osei Sekyere J."/>
        </authorList>
    </citation>
    <scope>NUCLEOTIDE SEQUENCE</scope>
    <source>
        <strain evidence="2">C052</strain>
    </source>
</reference>
<dbReference type="EMBL" id="JAGETQ010000171">
    <property type="protein sequence ID" value="MBO1916624.1"/>
    <property type="molecule type" value="Genomic_DNA"/>
</dbReference>
<dbReference type="InterPro" id="IPR008979">
    <property type="entry name" value="Galactose-bd-like_sf"/>
</dbReference>
<proteinExistence type="predicted"/>
<dbReference type="InterPro" id="IPR013736">
    <property type="entry name" value="Xaa-Pro_dipept_C"/>
</dbReference>
<dbReference type="AlphaFoldDB" id="A0A939NL25"/>
<sequence>MTPVFGSKQNNYTFLRCDVLVFETEELQADVCLAGEIEVSLWISSDALDTDFTAKLIDVYPPSADCKAMP</sequence>
<dbReference type="Pfam" id="PF08530">
    <property type="entry name" value="PepX_C"/>
    <property type="match status" value="1"/>
</dbReference>